<dbReference type="EMBL" id="CM046393">
    <property type="protein sequence ID" value="KAI8552077.1"/>
    <property type="molecule type" value="Genomic_DNA"/>
</dbReference>
<sequence>MVLVGTQVADTEDIPEAGTEEARAADTEEEGVVVIDAANVVIMEGVGGVALMKRPWKKGTDHHVKSSNDKPVEGVERPKGAKFKFKKQECNCLARLGSQQDEDLIVTTNATREFVLVDTLGVGHLRTYFNLIVLASDCLVSCNAMLTLCRGSSFVA</sequence>
<dbReference type="Proteomes" id="UP001062846">
    <property type="component" value="Chromosome 6"/>
</dbReference>
<evidence type="ECO:0000313" key="2">
    <source>
        <dbReference type="Proteomes" id="UP001062846"/>
    </source>
</evidence>
<organism evidence="1 2">
    <name type="scientific">Rhododendron molle</name>
    <name type="common">Chinese azalea</name>
    <name type="synonym">Azalea mollis</name>
    <dbReference type="NCBI Taxonomy" id="49168"/>
    <lineage>
        <taxon>Eukaryota</taxon>
        <taxon>Viridiplantae</taxon>
        <taxon>Streptophyta</taxon>
        <taxon>Embryophyta</taxon>
        <taxon>Tracheophyta</taxon>
        <taxon>Spermatophyta</taxon>
        <taxon>Magnoliopsida</taxon>
        <taxon>eudicotyledons</taxon>
        <taxon>Gunneridae</taxon>
        <taxon>Pentapetalae</taxon>
        <taxon>asterids</taxon>
        <taxon>Ericales</taxon>
        <taxon>Ericaceae</taxon>
        <taxon>Ericoideae</taxon>
        <taxon>Rhodoreae</taxon>
        <taxon>Rhododendron</taxon>
    </lineage>
</organism>
<comment type="caution">
    <text evidence="1">The sequence shown here is derived from an EMBL/GenBank/DDBJ whole genome shotgun (WGS) entry which is preliminary data.</text>
</comment>
<reference evidence="1" key="1">
    <citation type="submission" date="2022-02" db="EMBL/GenBank/DDBJ databases">
        <title>Plant Genome Project.</title>
        <authorList>
            <person name="Zhang R.-G."/>
        </authorList>
    </citation>
    <scope>NUCLEOTIDE SEQUENCE</scope>
    <source>
        <strain evidence="1">AT1</strain>
    </source>
</reference>
<name>A0ACC0NH56_RHOML</name>
<accession>A0ACC0NH56</accession>
<evidence type="ECO:0000313" key="1">
    <source>
        <dbReference type="EMBL" id="KAI8552077.1"/>
    </source>
</evidence>
<proteinExistence type="predicted"/>
<keyword evidence="2" id="KW-1185">Reference proteome</keyword>
<gene>
    <name evidence="1" type="ORF">RHMOL_Rhmol06G0236500</name>
</gene>
<protein>
    <submittedName>
        <fullName evidence="1">Uncharacterized protein</fullName>
    </submittedName>
</protein>